<dbReference type="Proteomes" id="UP000504638">
    <property type="component" value="Unplaced"/>
</dbReference>
<dbReference type="EMBL" id="ML975149">
    <property type="protein sequence ID" value="KAF1817130.1"/>
    <property type="molecule type" value="Genomic_DNA"/>
</dbReference>
<proteinExistence type="predicted"/>
<dbReference type="OrthoDB" id="5317712at2759"/>
<feature type="non-terminal residue" evidence="1">
    <location>
        <position position="1"/>
    </location>
</feature>
<dbReference type="InterPro" id="IPR032710">
    <property type="entry name" value="NTF2-like_dom_sf"/>
</dbReference>
<reference evidence="1 3" key="1">
    <citation type="submission" date="2020-01" db="EMBL/GenBank/DDBJ databases">
        <authorList>
            <consortium name="DOE Joint Genome Institute"/>
            <person name="Haridas S."/>
            <person name="Albert R."/>
            <person name="Binder M."/>
            <person name="Bloem J."/>
            <person name="Labutti K."/>
            <person name="Salamov A."/>
            <person name="Andreopoulos B."/>
            <person name="Baker S.E."/>
            <person name="Barry K."/>
            <person name="Bills G."/>
            <person name="Bluhm B.H."/>
            <person name="Cannon C."/>
            <person name="Castanera R."/>
            <person name="Culley D.E."/>
            <person name="Daum C."/>
            <person name="Ezra D."/>
            <person name="Gonzalez J.B."/>
            <person name="Henrissat B."/>
            <person name="Kuo A."/>
            <person name="Liang C."/>
            <person name="Lipzen A."/>
            <person name="Lutzoni F."/>
            <person name="Magnuson J."/>
            <person name="Mondo S."/>
            <person name="Nolan M."/>
            <person name="Ohm R."/>
            <person name="Pangilinan J."/>
            <person name="Park H.-J."/>
            <person name="Ramirez L."/>
            <person name="Alfaro M."/>
            <person name="Sun H."/>
            <person name="Tritt A."/>
            <person name="Yoshinaga Y."/>
            <person name="Zwiers L.-H."/>
            <person name="Turgeon B.G."/>
            <person name="Goodwin S.B."/>
            <person name="Spatafora J.W."/>
            <person name="Crous P.W."/>
            <person name="Grigoriev I.V."/>
        </authorList>
    </citation>
    <scope>NUCLEOTIDE SEQUENCE</scope>
    <source>
        <strain evidence="1 3">CBS 781.70</strain>
    </source>
</reference>
<dbReference type="Gene3D" id="3.10.450.50">
    <property type="match status" value="1"/>
</dbReference>
<evidence type="ECO:0000313" key="1">
    <source>
        <dbReference type="EMBL" id="KAF1817130.1"/>
    </source>
</evidence>
<protein>
    <recommendedName>
        <fullName evidence="4">SnoaL-like domain-containing protein</fullName>
    </recommendedName>
</protein>
<organism evidence="1">
    <name type="scientific">Eremomyces bilateralis CBS 781.70</name>
    <dbReference type="NCBI Taxonomy" id="1392243"/>
    <lineage>
        <taxon>Eukaryota</taxon>
        <taxon>Fungi</taxon>
        <taxon>Dikarya</taxon>
        <taxon>Ascomycota</taxon>
        <taxon>Pezizomycotina</taxon>
        <taxon>Dothideomycetes</taxon>
        <taxon>Dothideomycetes incertae sedis</taxon>
        <taxon>Eremomycetales</taxon>
        <taxon>Eremomycetaceae</taxon>
        <taxon>Eremomyces</taxon>
    </lineage>
</organism>
<reference evidence="3" key="3">
    <citation type="submission" date="2025-04" db="UniProtKB">
        <authorList>
            <consortium name="RefSeq"/>
        </authorList>
    </citation>
    <scope>IDENTIFICATION</scope>
    <source>
        <strain evidence="3">CBS 781.70</strain>
    </source>
</reference>
<dbReference type="GeneID" id="54416003"/>
<dbReference type="AlphaFoldDB" id="A0A6G1GGY8"/>
<keyword evidence="2" id="KW-1185">Reference proteome</keyword>
<sequence>VEKLMKGHLFDIFSEPNANRRAHVIKEFWVPSSECLFLDRLGAFRGHDAILDLIDGLRKSMDDLAFELTAPIEVLSPGAESFQVARIKWAGGPKGELPMVFGEDVATVVEGKIKTMYAFVE</sequence>
<name>A0A6G1GGY8_9PEZI</name>
<evidence type="ECO:0008006" key="4">
    <source>
        <dbReference type="Google" id="ProtNLM"/>
    </source>
</evidence>
<dbReference type="SUPFAM" id="SSF54427">
    <property type="entry name" value="NTF2-like"/>
    <property type="match status" value="1"/>
</dbReference>
<dbReference type="RefSeq" id="XP_033538761.1">
    <property type="nucleotide sequence ID" value="XM_033675433.1"/>
</dbReference>
<reference evidence="3" key="2">
    <citation type="submission" date="2020-04" db="EMBL/GenBank/DDBJ databases">
        <authorList>
            <consortium name="NCBI Genome Project"/>
        </authorList>
    </citation>
    <scope>NUCLEOTIDE SEQUENCE</scope>
    <source>
        <strain evidence="3">CBS 781.70</strain>
    </source>
</reference>
<feature type="non-terminal residue" evidence="1">
    <location>
        <position position="121"/>
    </location>
</feature>
<evidence type="ECO:0000313" key="3">
    <source>
        <dbReference type="RefSeq" id="XP_033538761.1"/>
    </source>
</evidence>
<accession>A0A6G1GGY8</accession>
<evidence type="ECO:0000313" key="2">
    <source>
        <dbReference type="Proteomes" id="UP000504638"/>
    </source>
</evidence>
<gene>
    <name evidence="1 3" type="ORF">P152DRAFT_366674</name>
</gene>